<keyword evidence="1" id="KW-0597">Phosphoprotein</keyword>
<dbReference type="HOGENOM" id="CLU_043601_1_0_1"/>
<dbReference type="OrthoDB" id="2020015at2759"/>
<keyword evidence="2" id="KW-1133">Transmembrane helix</keyword>
<dbReference type="InterPro" id="IPR022227">
    <property type="entry name" value="DUF3754"/>
</dbReference>
<protein>
    <recommendedName>
        <fullName evidence="5">Transmembrane protein 143</fullName>
    </recommendedName>
</protein>
<dbReference type="KEGG" id="tad:TRIADDRAFT_55781"/>
<accession>B3RVU7</accession>
<dbReference type="OMA" id="RFHADEA"/>
<dbReference type="AlphaFoldDB" id="B3RVU7"/>
<dbReference type="eggNOG" id="ENOG502R7U4">
    <property type="taxonomic scope" value="Eukaryota"/>
</dbReference>
<feature type="transmembrane region" description="Helical" evidence="2">
    <location>
        <begin position="322"/>
        <end position="340"/>
    </location>
</feature>
<proteinExistence type="predicted"/>
<dbReference type="Proteomes" id="UP000009022">
    <property type="component" value="Unassembled WGS sequence"/>
</dbReference>
<dbReference type="RefSeq" id="XP_002112092.1">
    <property type="nucleotide sequence ID" value="XM_002112056.1"/>
</dbReference>
<evidence type="ECO:0008006" key="5">
    <source>
        <dbReference type="Google" id="ProtNLM"/>
    </source>
</evidence>
<dbReference type="GeneID" id="6752807"/>
<feature type="transmembrane region" description="Helical" evidence="2">
    <location>
        <begin position="293"/>
        <end position="316"/>
    </location>
</feature>
<dbReference type="PhylomeDB" id="B3RVU7"/>
<dbReference type="InParanoid" id="B3RVU7"/>
<evidence type="ECO:0000313" key="3">
    <source>
        <dbReference type="EMBL" id="EDV26059.1"/>
    </source>
</evidence>
<dbReference type="PANTHER" id="PTHR16095:SF11">
    <property type="entry name" value="TRANSMEMBRANE PROTEIN 143"/>
    <property type="match status" value="1"/>
</dbReference>
<evidence type="ECO:0000256" key="2">
    <source>
        <dbReference type="SAM" id="Phobius"/>
    </source>
</evidence>
<dbReference type="PANTHER" id="PTHR16095">
    <property type="entry name" value="TRANSMEMBRANE PROTEIN 143 FAMILY MEMBER"/>
    <property type="match status" value="1"/>
</dbReference>
<organism evidence="3 4">
    <name type="scientific">Trichoplax adhaerens</name>
    <name type="common">Trichoplax reptans</name>
    <dbReference type="NCBI Taxonomy" id="10228"/>
    <lineage>
        <taxon>Eukaryota</taxon>
        <taxon>Metazoa</taxon>
        <taxon>Placozoa</taxon>
        <taxon>Uniplacotomia</taxon>
        <taxon>Trichoplacea</taxon>
        <taxon>Trichoplacidae</taxon>
        <taxon>Trichoplax</taxon>
    </lineage>
</organism>
<reference evidence="3 4" key="1">
    <citation type="journal article" date="2008" name="Nature">
        <title>The Trichoplax genome and the nature of placozoans.</title>
        <authorList>
            <person name="Srivastava M."/>
            <person name="Begovic E."/>
            <person name="Chapman J."/>
            <person name="Putnam N.H."/>
            <person name="Hellsten U."/>
            <person name="Kawashima T."/>
            <person name="Kuo A."/>
            <person name="Mitros T."/>
            <person name="Salamov A."/>
            <person name="Carpenter M.L."/>
            <person name="Signorovitch A.Y."/>
            <person name="Moreno M.A."/>
            <person name="Kamm K."/>
            <person name="Grimwood J."/>
            <person name="Schmutz J."/>
            <person name="Shapiro H."/>
            <person name="Grigoriev I.V."/>
            <person name="Buss L.W."/>
            <person name="Schierwater B."/>
            <person name="Dellaporta S.L."/>
            <person name="Rokhsar D.S."/>
        </authorList>
    </citation>
    <scope>NUCLEOTIDE SEQUENCE [LARGE SCALE GENOMIC DNA]</scope>
    <source>
        <strain evidence="3 4">Grell-BS-1999</strain>
    </source>
</reference>
<dbReference type="EMBL" id="DS985244">
    <property type="protein sequence ID" value="EDV26059.1"/>
    <property type="molecule type" value="Genomic_DNA"/>
</dbReference>
<name>B3RVU7_TRIAD</name>
<evidence type="ECO:0000256" key="1">
    <source>
        <dbReference type="ARBA" id="ARBA00022553"/>
    </source>
</evidence>
<dbReference type="FunCoup" id="B3RVU7">
    <property type="interactions" value="39"/>
</dbReference>
<evidence type="ECO:0000313" key="4">
    <source>
        <dbReference type="Proteomes" id="UP000009022"/>
    </source>
</evidence>
<sequence>MANCARLTLFRSLRQLRNSSGIKPVYNVRTLSSAVRKHAKDKVDEPIDKTELNVSLHRPQTTQVAAKDDAIDQSVVASYDVERFIPVTRRALVRYIYQNPQLLSSEEKANFDQLALTLEDAITKQSNRILEELKDLYDGIDPDKDTKAIRRLSRNEILDNEFWLIRHVSHLLEKANFYKIPSAVVEKSLQEHKSSSISVVADASKYEVLDLWARGRERIHDVHRSLYSRMMDIMYYKIRNVMPPEQYRRVVAILRSKSDKKLTLKVFKDIPKDNLQALIPDFKIKMGKNTRRFIMASVGVSGISLLAKSVSALAQYPIVNTVWVAAGVAAVMALNGYNAYTNKRNAYLVNWSSLLYYKNIANNRGVLALLTDRANDEIVKEAILVYVILLSNATNVNSSSIARPIGRTTVDLVESQVSDWIKAQFDINLQFNAADAIQRLMQLGLIRQDGDFIYAISVDQAIIQLQSLSAGTISFDIKTDDLFKKQMKLN</sequence>
<dbReference type="CTD" id="6752807"/>
<keyword evidence="2" id="KW-0812">Transmembrane</keyword>
<dbReference type="Pfam" id="PF12576">
    <property type="entry name" value="DUF3754"/>
    <property type="match status" value="1"/>
</dbReference>
<gene>
    <name evidence="3" type="ORF">TRIADDRAFT_55781</name>
</gene>
<keyword evidence="4" id="KW-1185">Reference proteome</keyword>
<keyword evidence="2" id="KW-0472">Membrane</keyword>